<dbReference type="EMBL" id="AAEW02000011">
    <property type="protein sequence ID" value="EAT15377.1"/>
    <property type="molecule type" value="Genomic_DNA"/>
</dbReference>
<dbReference type="PRINTS" id="PR00111">
    <property type="entry name" value="ABHYDROLASE"/>
</dbReference>
<dbReference type="Proteomes" id="UP000005695">
    <property type="component" value="Unassembled WGS sequence"/>
</dbReference>
<gene>
    <name evidence="3" type="ORF">Dace_1041</name>
</gene>
<dbReference type="AlphaFoldDB" id="Q1JYN8"/>
<dbReference type="InterPro" id="IPR050266">
    <property type="entry name" value="AB_hydrolase_sf"/>
</dbReference>
<dbReference type="InterPro" id="IPR000073">
    <property type="entry name" value="AB_hydrolase_1"/>
</dbReference>
<dbReference type="SUPFAM" id="SSF53474">
    <property type="entry name" value="alpha/beta-Hydrolases"/>
    <property type="match status" value="1"/>
</dbReference>
<evidence type="ECO:0000256" key="1">
    <source>
        <dbReference type="ARBA" id="ARBA00022801"/>
    </source>
</evidence>
<sequence>MKAQINDTEIFYTESGDPTKTSVVFIHGFPFSHAIWQKQIKALGDDFHCIAYDFRGMGESCVGDGQYSLEGHVDDLVALLDFLQIDQAVIVGLSMGGYIALRALQRNPERFLAVALCDTRSEEDDNAARIKRANAAQSVKKEGAAAFAEGFLPAVFSEASITNNVPGVGMIKQIISKNAPLAIAGNLIAMAARTDTTASLKDIAVPTLILVGEKDKLTTPEDARNLQNQIKGSVLHVVPDAAHLSNLENPEFFNARLLEFLHSTK</sequence>
<accession>Q1JYN8</accession>
<keyword evidence="4" id="KW-1185">Reference proteome</keyword>
<dbReference type="GO" id="GO:0016787">
    <property type="term" value="F:hydrolase activity"/>
    <property type="evidence" value="ECO:0007669"/>
    <property type="project" value="UniProtKB-KW"/>
</dbReference>
<dbReference type="OrthoDB" id="5338718at2"/>
<organism evidence="3 4">
    <name type="scientific">Desulfuromonas acetoxidans (strain DSM 684 / 11070)</name>
    <dbReference type="NCBI Taxonomy" id="281689"/>
    <lineage>
        <taxon>Bacteria</taxon>
        <taxon>Pseudomonadati</taxon>
        <taxon>Thermodesulfobacteriota</taxon>
        <taxon>Desulfuromonadia</taxon>
        <taxon>Desulfuromonadales</taxon>
        <taxon>Desulfuromonadaceae</taxon>
        <taxon>Desulfuromonas</taxon>
    </lineage>
</organism>
<dbReference type="PANTHER" id="PTHR43798">
    <property type="entry name" value="MONOACYLGLYCEROL LIPASE"/>
    <property type="match status" value="1"/>
</dbReference>
<keyword evidence="1 3" id="KW-0378">Hydrolase</keyword>
<evidence type="ECO:0000259" key="2">
    <source>
        <dbReference type="Pfam" id="PF12697"/>
    </source>
</evidence>
<reference evidence="3" key="2">
    <citation type="submission" date="2006-05" db="EMBL/GenBank/DDBJ databases">
        <title>Sequencing of the draft genome and assembly of Desulfuromonas acetoxidans DSM 684.</title>
        <authorList>
            <consortium name="US DOE Joint Genome Institute (JGI-PGF)"/>
            <person name="Copeland A."/>
            <person name="Lucas S."/>
            <person name="Lapidus A."/>
            <person name="Barry K."/>
            <person name="Detter J.C."/>
            <person name="Glavina del Rio T."/>
            <person name="Hammon N."/>
            <person name="Israni S."/>
            <person name="Dalin E."/>
            <person name="Tice H."/>
            <person name="Bruce D."/>
            <person name="Pitluck S."/>
            <person name="Richardson P."/>
        </authorList>
    </citation>
    <scope>NUCLEOTIDE SEQUENCE [LARGE SCALE GENOMIC DNA]</scope>
    <source>
        <strain evidence="3">DSM 684</strain>
    </source>
</reference>
<reference evidence="3" key="1">
    <citation type="submission" date="2006-05" db="EMBL/GenBank/DDBJ databases">
        <title>Annotation of the draft genome assembly of Desulfuromonas acetoxidans DSM 684.</title>
        <authorList>
            <consortium name="US DOE Joint Genome Institute (JGI-ORNL)"/>
            <person name="Larimer F."/>
            <person name="Land M."/>
            <person name="Hauser L."/>
        </authorList>
    </citation>
    <scope>NUCLEOTIDE SEQUENCE [LARGE SCALE GENOMIC DNA]</scope>
    <source>
        <strain evidence="3">DSM 684</strain>
    </source>
</reference>
<dbReference type="GO" id="GO:0016020">
    <property type="term" value="C:membrane"/>
    <property type="evidence" value="ECO:0007669"/>
    <property type="project" value="TreeGrafter"/>
</dbReference>
<protein>
    <submittedName>
        <fullName evidence="3">Alpha/beta hydrolase fold</fullName>
    </submittedName>
</protein>
<dbReference type="InterPro" id="IPR029058">
    <property type="entry name" value="AB_hydrolase_fold"/>
</dbReference>
<dbReference type="RefSeq" id="WP_006001049.1">
    <property type="nucleotide sequence ID" value="NZ_AAEW02000011.1"/>
</dbReference>
<dbReference type="InterPro" id="IPR000639">
    <property type="entry name" value="Epox_hydrolase-like"/>
</dbReference>
<dbReference type="ESTHER" id="desac-q1jyn8">
    <property type="family name" value="Epoxide_hydrolase"/>
</dbReference>
<feature type="domain" description="AB hydrolase-1" evidence="2">
    <location>
        <begin position="23"/>
        <end position="255"/>
    </location>
</feature>
<dbReference type="PRINTS" id="PR00412">
    <property type="entry name" value="EPOXHYDRLASE"/>
</dbReference>
<evidence type="ECO:0000313" key="3">
    <source>
        <dbReference type="EMBL" id="EAT15377.1"/>
    </source>
</evidence>
<comment type="caution">
    <text evidence="3">The sequence shown here is derived from an EMBL/GenBank/DDBJ whole genome shotgun (WGS) entry which is preliminary data.</text>
</comment>
<proteinExistence type="predicted"/>
<dbReference type="Gene3D" id="3.40.50.1820">
    <property type="entry name" value="alpha/beta hydrolase"/>
    <property type="match status" value="1"/>
</dbReference>
<dbReference type="Pfam" id="PF12697">
    <property type="entry name" value="Abhydrolase_6"/>
    <property type="match status" value="1"/>
</dbReference>
<evidence type="ECO:0000313" key="4">
    <source>
        <dbReference type="Proteomes" id="UP000005695"/>
    </source>
</evidence>
<name>Q1JYN8_DESA6</name>
<dbReference type="PANTHER" id="PTHR43798:SF31">
    <property type="entry name" value="AB HYDROLASE SUPERFAMILY PROTEIN YCLE"/>
    <property type="match status" value="1"/>
</dbReference>